<feature type="domain" description="Calcineurin-like phosphoesterase" evidence="1">
    <location>
        <begin position="4"/>
        <end position="240"/>
    </location>
</feature>
<dbReference type="AlphaFoldDB" id="A0A6G3ZX25"/>
<protein>
    <recommendedName>
        <fullName evidence="1">Calcineurin-like phosphoesterase domain-containing protein</fullName>
    </recommendedName>
</protein>
<reference evidence="2" key="1">
    <citation type="submission" date="2020-02" db="EMBL/GenBank/DDBJ databases">
        <authorList>
            <person name="Shen X.-R."/>
            <person name="Zhang Y.-X."/>
        </authorList>
    </citation>
    <scope>NUCLEOTIDE SEQUENCE</scope>
    <source>
        <strain evidence="2">SYP-B3998</strain>
    </source>
</reference>
<proteinExistence type="predicted"/>
<comment type="caution">
    <text evidence="2">The sequence shown here is derived from an EMBL/GenBank/DDBJ whole genome shotgun (WGS) entry which is preliminary data.</text>
</comment>
<evidence type="ECO:0000313" key="2">
    <source>
        <dbReference type="EMBL" id="NEW06630.1"/>
    </source>
</evidence>
<dbReference type="InterPro" id="IPR029052">
    <property type="entry name" value="Metallo-depent_PP-like"/>
</dbReference>
<accession>A0A6G3ZX25</accession>
<sequence>MAQFDLISDIHLDFWVKETSSLWSLQRRIKKFIRQILPEACSNTLLIAGDLGHSNKQNYIFLKLLKEHYTNILIVIGNHDYYLDKATLAGKSGQDSMDRMKEMKLLASQLPGITYLDGDCVELDGVTYGGCGMWYDLQYGIQVLKSTKDHIFRHWTKVSNDFSRIQGKPRLTLDMFTKEKAKLDKIIANSQVILTHVSPDWSRVPEGRELDLATSFYYFDGAEYASQLANKTWCFGHIHQRMDYVHHQCRFINASLGYPKKPLVPPIGISTITI</sequence>
<dbReference type="Gene3D" id="3.60.21.10">
    <property type="match status" value="1"/>
</dbReference>
<organism evidence="2">
    <name type="scientific">Paenibacillus sp. SYP-B3998</name>
    <dbReference type="NCBI Taxonomy" id="2678564"/>
    <lineage>
        <taxon>Bacteria</taxon>
        <taxon>Bacillati</taxon>
        <taxon>Bacillota</taxon>
        <taxon>Bacilli</taxon>
        <taxon>Bacillales</taxon>
        <taxon>Paenibacillaceae</taxon>
        <taxon>Paenibacillus</taxon>
    </lineage>
</organism>
<dbReference type="RefSeq" id="WP_163945968.1">
    <property type="nucleotide sequence ID" value="NZ_JAAIKC010000003.1"/>
</dbReference>
<dbReference type="PANTHER" id="PTHR37844:SF2">
    <property type="entry name" value="SER_THR PROTEIN PHOSPHATASE SUPERFAMILY (AFU_ORTHOLOGUE AFUA_1G14840)"/>
    <property type="match status" value="1"/>
</dbReference>
<dbReference type="InterPro" id="IPR004843">
    <property type="entry name" value="Calcineurin-like_PHP"/>
</dbReference>
<dbReference type="SUPFAM" id="SSF56300">
    <property type="entry name" value="Metallo-dependent phosphatases"/>
    <property type="match status" value="1"/>
</dbReference>
<gene>
    <name evidence="2" type="ORF">GK047_11455</name>
</gene>
<dbReference type="EMBL" id="JAAIKC010000003">
    <property type="protein sequence ID" value="NEW06630.1"/>
    <property type="molecule type" value="Genomic_DNA"/>
</dbReference>
<evidence type="ECO:0000259" key="1">
    <source>
        <dbReference type="Pfam" id="PF00149"/>
    </source>
</evidence>
<name>A0A6G3ZX25_9BACL</name>
<dbReference type="GO" id="GO:0016787">
    <property type="term" value="F:hydrolase activity"/>
    <property type="evidence" value="ECO:0007669"/>
    <property type="project" value="InterPro"/>
</dbReference>
<dbReference type="Pfam" id="PF00149">
    <property type="entry name" value="Metallophos"/>
    <property type="match status" value="1"/>
</dbReference>
<dbReference type="PANTHER" id="PTHR37844">
    <property type="entry name" value="SER/THR PROTEIN PHOSPHATASE SUPERFAMILY (AFU_ORTHOLOGUE AFUA_1G14840)"/>
    <property type="match status" value="1"/>
</dbReference>